<dbReference type="Gene3D" id="2.170.130.10">
    <property type="entry name" value="TonB-dependent receptor, plug domain"/>
    <property type="match status" value="1"/>
</dbReference>
<organism evidence="12 13">
    <name type="scientific">Chitinophaga agrisoli</name>
    <dbReference type="NCBI Taxonomy" id="2607653"/>
    <lineage>
        <taxon>Bacteria</taxon>
        <taxon>Pseudomonadati</taxon>
        <taxon>Bacteroidota</taxon>
        <taxon>Chitinophagia</taxon>
        <taxon>Chitinophagales</taxon>
        <taxon>Chitinophagaceae</taxon>
        <taxon>Chitinophaga</taxon>
    </lineage>
</organism>
<dbReference type="SUPFAM" id="SSF56935">
    <property type="entry name" value="Porins"/>
    <property type="match status" value="1"/>
</dbReference>
<proteinExistence type="inferred from homology"/>
<sequence length="1002" mass="109054">MRSSDGEMLPGATVVVKGTQRSTSTGGDGKFTIQASPGDTLAVSYIGYTNGQTAVTGAATYTITLQRSDIGMNEVVVIGYQTVRKRDLTGAISAVNTKNTASVTATSVGESLQGLVPGLTVRNGGAPGQNPVIEIRGVASFTNSDPLYVIDGMIADANATINTNDIESIQVLKDASAAAIYGSRAANGVIILTTKRGKSGPARISVSAKYGIQQLPKRWDVMDAGQYLQTAKTQYANSGQTLPPGIAAQLANNTINTDWQDAIYRTGNSQDYNVGISGGGTSGSYLISGSYFKNKGVLVANEFERGALRINTEAKKGRLTVGENMVLSYSSGNNPMGNINAFYEAPQMLPIIGVQRDEYKSIPNNPGGWGIGTTEIPTYANNYLAVAALDKGNYNYSKVVGNAYVDFKIADWLSYRANAGLEASFDYRKEVRDTGIWRYANQPAATFVTEERSTYTNYLLEHTLNFNKTFSQHNINGVVGYSYQQFKRDYTNGSRTGLQNIGGQTYSTISSALGISSAGSGSSLFYRIQGFLGRLNYSYNDKYLLTLSGRIDQDSRFGPDHRTGNFYAAAASWRLSKEPFFHVDWISDLKLRASYGQLGISNVLQDLGGSWPTIGIVNRSPRAIYGVDQTPVGGAYQAILANPDLRWEKRDETNIGIDAALFNDRILVTLEGYNNLSKDVLVDVPLGYYLGTADSKIISNAASIRNRGIEFSVTYRHNQGPFKWDIGVNGTTIQNRVVGVGNQGVGVDYIDAPGVTFIRSQIGRPMSSWYMLKAEGLFQSQDEINNYKNKSGQVIQPQAKPGDIKYLDNNGDGQITNDDRVFVGSPWPTFQGGMQFNASYKQFSLNLQVVGVFGYKVYNDIRRVLDGYQTTNFRKDINPWTPTNTNTDDPRLGIETDDAGISFNNNANSSRWLENASYVRIRNVELGYALPESMLKKAGFANARVFVSGQNLLTFTGYKGLDPDVAGARDPNIPGSGPQRRGFDNGNWPAGRLISFGVQCEF</sequence>
<evidence type="ECO:0000259" key="10">
    <source>
        <dbReference type="Pfam" id="PF00593"/>
    </source>
</evidence>
<dbReference type="InterPro" id="IPR036942">
    <property type="entry name" value="Beta-barrel_TonB_sf"/>
</dbReference>
<keyword evidence="7 8" id="KW-0998">Cell outer membrane</keyword>
<dbReference type="SUPFAM" id="SSF49464">
    <property type="entry name" value="Carboxypeptidase regulatory domain-like"/>
    <property type="match status" value="1"/>
</dbReference>
<dbReference type="Pfam" id="PF00593">
    <property type="entry name" value="TonB_dep_Rec_b-barrel"/>
    <property type="match status" value="1"/>
</dbReference>
<feature type="domain" description="TonB-dependent receptor-like beta-barrel" evidence="10">
    <location>
        <begin position="383"/>
        <end position="745"/>
    </location>
</feature>
<evidence type="ECO:0000256" key="8">
    <source>
        <dbReference type="PROSITE-ProRule" id="PRU01360"/>
    </source>
</evidence>
<keyword evidence="3 8" id="KW-1134">Transmembrane beta strand</keyword>
<dbReference type="NCBIfam" id="TIGR04057">
    <property type="entry name" value="SusC_RagA_signa"/>
    <property type="match status" value="1"/>
</dbReference>
<protein>
    <submittedName>
        <fullName evidence="12">TonB-dependent receptor</fullName>
    </submittedName>
</protein>
<evidence type="ECO:0000256" key="2">
    <source>
        <dbReference type="ARBA" id="ARBA00022448"/>
    </source>
</evidence>
<evidence type="ECO:0000259" key="11">
    <source>
        <dbReference type="Pfam" id="PF07715"/>
    </source>
</evidence>
<evidence type="ECO:0000256" key="7">
    <source>
        <dbReference type="ARBA" id="ARBA00023237"/>
    </source>
</evidence>
<comment type="subcellular location">
    <subcellularLocation>
        <location evidence="1 8">Cell outer membrane</location>
        <topology evidence="1 8">Multi-pass membrane protein</topology>
    </subcellularLocation>
</comment>
<dbReference type="InterPro" id="IPR037066">
    <property type="entry name" value="Plug_dom_sf"/>
</dbReference>
<dbReference type="InterPro" id="IPR012910">
    <property type="entry name" value="Plug_dom"/>
</dbReference>
<dbReference type="InterPro" id="IPR008969">
    <property type="entry name" value="CarboxyPept-like_regulatory"/>
</dbReference>
<evidence type="ECO:0000313" key="13">
    <source>
        <dbReference type="Proteomes" id="UP000324611"/>
    </source>
</evidence>
<keyword evidence="4 8" id="KW-0812">Transmembrane</keyword>
<keyword evidence="12" id="KW-0675">Receptor</keyword>
<dbReference type="Proteomes" id="UP000324611">
    <property type="component" value="Unassembled WGS sequence"/>
</dbReference>
<comment type="similarity">
    <text evidence="8 9">Belongs to the TonB-dependent receptor family.</text>
</comment>
<evidence type="ECO:0000256" key="1">
    <source>
        <dbReference type="ARBA" id="ARBA00004571"/>
    </source>
</evidence>
<dbReference type="InterPro" id="IPR000531">
    <property type="entry name" value="Beta-barrel_TonB"/>
</dbReference>
<dbReference type="Gene3D" id="2.40.170.20">
    <property type="entry name" value="TonB-dependent receptor, beta-barrel domain"/>
    <property type="match status" value="1"/>
</dbReference>
<evidence type="ECO:0000256" key="5">
    <source>
        <dbReference type="ARBA" id="ARBA00023077"/>
    </source>
</evidence>
<gene>
    <name evidence="12" type="ORF">F0L74_15090</name>
</gene>
<keyword evidence="13" id="KW-1185">Reference proteome</keyword>
<dbReference type="EMBL" id="VUOC01000002">
    <property type="protein sequence ID" value="KAA2243917.1"/>
    <property type="molecule type" value="Genomic_DNA"/>
</dbReference>
<dbReference type="NCBIfam" id="TIGR04056">
    <property type="entry name" value="OMP_RagA_SusC"/>
    <property type="match status" value="1"/>
</dbReference>
<name>A0A5B2W0H5_9BACT</name>
<feature type="domain" description="TonB-dependent receptor plug" evidence="11">
    <location>
        <begin position="85"/>
        <end position="189"/>
    </location>
</feature>
<reference evidence="12 13" key="2">
    <citation type="submission" date="2019-09" db="EMBL/GenBank/DDBJ databases">
        <authorList>
            <person name="Jin C."/>
        </authorList>
    </citation>
    <scope>NUCLEOTIDE SEQUENCE [LARGE SCALE GENOMIC DNA]</scope>
    <source>
        <strain evidence="12 13">BN140078</strain>
    </source>
</reference>
<evidence type="ECO:0000256" key="6">
    <source>
        <dbReference type="ARBA" id="ARBA00023136"/>
    </source>
</evidence>
<evidence type="ECO:0000256" key="9">
    <source>
        <dbReference type="RuleBase" id="RU003357"/>
    </source>
</evidence>
<dbReference type="AlphaFoldDB" id="A0A5B2W0H5"/>
<dbReference type="InterPro" id="IPR023997">
    <property type="entry name" value="TonB-dep_OMP_SusC/RagA_CS"/>
</dbReference>
<dbReference type="Gene3D" id="2.60.40.1120">
    <property type="entry name" value="Carboxypeptidase-like, regulatory domain"/>
    <property type="match status" value="1"/>
</dbReference>
<evidence type="ECO:0000256" key="4">
    <source>
        <dbReference type="ARBA" id="ARBA00022692"/>
    </source>
</evidence>
<dbReference type="InterPro" id="IPR039426">
    <property type="entry name" value="TonB-dep_rcpt-like"/>
</dbReference>
<reference evidence="12 13" key="1">
    <citation type="submission" date="2019-09" db="EMBL/GenBank/DDBJ databases">
        <title>Chitinophaga ginsengihumi sp. nov., isolated from soil of ginseng rhizosphere.</title>
        <authorList>
            <person name="Lee J."/>
        </authorList>
    </citation>
    <scope>NUCLEOTIDE SEQUENCE [LARGE SCALE GENOMIC DNA]</scope>
    <source>
        <strain evidence="12 13">BN140078</strain>
    </source>
</reference>
<keyword evidence="6 8" id="KW-0472">Membrane</keyword>
<keyword evidence="5 9" id="KW-0798">TonB box</keyword>
<comment type="caution">
    <text evidence="12">The sequence shown here is derived from an EMBL/GenBank/DDBJ whole genome shotgun (WGS) entry which is preliminary data.</text>
</comment>
<dbReference type="GO" id="GO:0009279">
    <property type="term" value="C:cell outer membrane"/>
    <property type="evidence" value="ECO:0007669"/>
    <property type="project" value="UniProtKB-SubCell"/>
</dbReference>
<evidence type="ECO:0000313" key="12">
    <source>
        <dbReference type="EMBL" id="KAA2243917.1"/>
    </source>
</evidence>
<evidence type="ECO:0000256" key="3">
    <source>
        <dbReference type="ARBA" id="ARBA00022452"/>
    </source>
</evidence>
<accession>A0A5B2W0H5</accession>
<dbReference type="Pfam" id="PF07715">
    <property type="entry name" value="Plug"/>
    <property type="match status" value="1"/>
</dbReference>
<dbReference type="InterPro" id="IPR023996">
    <property type="entry name" value="TonB-dep_OMP_SusC/RagA"/>
</dbReference>
<keyword evidence="2 8" id="KW-0813">Transport</keyword>
<dbReference type="Pfam" id="PF13715">
    <property type="entry name" value="CarbopepD_reg_2"/>
    <property type="match status" value="1"/>
</dbReference>
<dbReference type="PROSITE" id="PS52016">
    <property type="entry name" value="TONB_DEPENDENT_REC_3"/>
    <property type="match status" value="1"/>
</dbReference>